<proteinExistence type="predicted"/>
<protein>
    <recommendedName>
        <fullName evidence="2">Flagellar hook-length control protein FliK</fullName>
    </recommendedName>
</protein>
<comment type="caution">
    <text evidence="1">The sequence shown here is derived from an EMBL/GenBank/DDBJ whole genome shotgun (WGS) entry which is preliminary data.</text>
</comment>
<name>A0AAW2S3H6_SESRA</name>
<evidence type="ECO:0008006" key="2">
    <source>
        <dbReference type="Google" id="ProtNLM"/>
    </source>
</evidence>
<dbReference type="EMBL" id="JACGWJ010000012">
    <property type="protein sequence ID" value="KAL0386281.1"/>
    <property type="molecule type" value="Genomic_DNA"/>
</dbReference>
<reference evidence="1" key="1">
    <citation type="submission" date="2020-06" db="EMBL/GenBank/DDBJ databases">
        <authorList>
            <person name="Li T."/>
            <person name="Hu X."/>
            <person name="Zhang T."/>
            <person name="Song X."/>
            <person name="Zhang H."/>
            <person name="Dai N."/>
            <person name="Sheng W."/>
            <person name="Hou X."/>
            <person name="Wei L."/>
        </authorList>
    </citation>
    <scope>NUCLEOTIDE SEQUENCE</scope>
    <source>
        <strain evidence="1">G02</strain>
        <tissue evidence="1">Leaf</tissue>
    </source>
</reference>
<accession>A0AAW2S3H6</accession>
<sequence length="77" mass="8131">MPHPAELSSNLLGTLQQMITSAITSNWQSPAQVITRPEVVIPEQADPALAIPRTDVVEGPAQQLPAQAGGVPPQWLA</sequence>
<dbReference type="AlphaFoldDB" id="A0AAW2S3H6"/>
<evidence type="ECO:0000313" key="1">
    <source>
        <dbReference type="EMBL" id="KAL0386281.1"/>
    </source>
</evidence>
<gene>
    <name evidence="1" type="ORF">Sradi_3022400</name>
</gene>
<organism evidence="1">
    <name type="scientific">Sesamum radiatum</name>
    <name type="common">Black benniseed</name>
    <dbReference type="NCBI Taxonomy" id="300843"/>
    <lineage>
        <taxon>Eukaryota</taxon>
        <taxon>Viridiplantae</taxon>
        <taxon>Streptophyta</taxon>
        <taxon>Embryophyta</taxon>
        <taxon>Tracheophyta</taxon>
        <taxon>Spermatophyta</taxon>
        <taxon>Magnoliopsida</taxon>
        <taxon>eudicotyledons</taxon>
        <taxon>Gunneridae</taxon>
        <taxon>Pentapetalae</taxon>
        <taxon>asterids</taxon>
        <taxon>lamiids</taxon>
        <taxon>Lamiales</taxon>
        <taxon>Pedaliaceae</taxon>
        <taxon>Sesamum</taxon>
    </lineage>
</organism>
<reference evidence="1" key="2">
    <citation type="journal article" date="2024" name="Plant">
        <title>Genomic evolution and insights into agronomic trait innovations of Sesamum species.</title>
        <authorList>
            <person name="Miao H."/>
            <person name="Wang L."/>
            <person name="Qu L."/>
            <person name="Liu H."/>
            <person name="Sun Y."/>
            <person name="Le M."/>
            <person name="Wang Q."/>
            <person name="Wei S."/>
            <person name="Zheng Y."/>
            <person name="Lin W."/>
            <person name="Duan Y."/>
            <person name="Cao H."/>
            <person name="Xiong S."/>
            <person name="Wang X."/>
            <person name="Wei L."/>
            <person name="Li C."/>
            <person name="Ma Q."/>
            <person name="Ju M."/>
            <person name="Zhao R."/>
            <person name="Li G."/>
            <person name="Mu C."/>
            <person name="Tian Q."/>
            <person name="Mei H."/>
            <person name="Zhang T."/>
            <person name="Gao T."/>
            <person name="Zhang H."/>
        </authorList>
    </citation>
    <scope>NUCLEOTIDE SEQUENCE</scope>
    <source>
        <strain evidence="1">G02</strain>
    </source>
</reference>